<protein>
    <submittedName>
        <fullName evidence="2">Uncharacterized protein</fullName>
    </submittedName>
</protein>
<evidence type="ECO:0000256" key="1">
    <source>
        <dbReference type="SAM" id="Phobius"/>
    </source>
</evidence>
<sequence>MKKKIKMAVLFVVITIVVFLYAHIDKNRYLYDTDTPSEDYVSTGVLLEGDLITQTFVCEEEILDGINLKSTIVGSAENVALEYAVQDNGTNEIIGGTIQGTEIKNNKFNKYKFQRISGTKGREYTIILKATGTDENNGISFYVDPAENRQDTLFIKDQKSQGTLVARTLSHRFDLETFIVLLGFVAFVTGFIKVLYKLFK</sequence>
<comment type="caution">
    <text evidence="2">The sequence shown here is derived from an EMBL/GenBank/DDBJ whole genome shotgun (WGS) entry which is preliminary data.</text>
</comment>
<dbReference type="OrthoDB" id="2051050at2"/>
<keyword evidence="1" id="KW-0812">Transmembrane</keyword>
<gene>
    <name evidence="2" type="ORF">A8806_101347</name>
</gene>
<name>A0A2Y9C9I0_9FIRM</name>
<organism evidence="2 3">
    <name type="scientific">Faecalicatena orotica</name>
    <dbReference type="NCBI Taxonomy" id="1544"/>
    <lineage>
        <taxon>Bacteria</taxon>
        <taxon>Bacillati</taxon>
        <taxon>Bacillota</taxon>
        <taxon>Clostridia</taxon>
        <taxon>Lachnospirales</taxon>
        <taxon>Lachnospiraceae</taxon>
        <taxon>Faecalicatena</taxon>
    </lineage>
</organism>
<keyword evidence="1" id="KW-0472">Membrane</keyword>
<evidence type="ECO:0000313" key="2">
    <source>
        <dbReference type="EMBL" id="PWJ32059.1"/>
    </source>
</evidence>
<keyword evidence="3" id="KW-1185">Reference proteome</keyword>
<proteinExistence type="predicted"/>
<accession>A0A2Y9C9I0</accession>
<dbReference type="Proteomes" id="UP000245845">
    <property type="component" value="Unassembled WGS sequence"/>
</dbReference>
<dbReference type="EMBL" id="QGDL01000001">
    <property type="protein sequence ID" value="PWJ32059.1"/>
    <property type="molecule type" value="Genomic_DNA"/>
</dbReference>
<feature type="transmembrane region" description="Helical" evidence="1">
    <location>
        <begin position="7"/>
        <end position="24"/>
    </location>
</feature>
<dbReference type="AlphaFoldDB" id="A0A2Y9C9I0"/>
<keyword evidence="1" id="KW-1133">Transmembrane helix</keyword>
<evidence type="ECO:0000313" key="3">
    <source>
        <dbReference type="Proteomes" id="UP000245845"/>
    </source>
</evidence>
<dbReference type="RefSeq" id="WP_109729426.1">
    <property type="nucleotide sequence ID" value="NZ_BAAACK010000007.1"/>
</dbReference>
<reference evidence="2 3" key="1">
    <citation type="submission" date="2018-05" db="EMBL/GenBank/DDBJ databases">
        <title>The Hungate 1000. A catalogue of reference genomes from the rumen microbiome.</title>
        <authorList>
            <person name="Kelly W."/>
        </authorList>
    </citation>
    <scope>NUCLEOTIDE SEQUENCE [LARGE SCALE GENOMIC DNA]</scope>
    <source>
        <strain evidence="2 3">NLAE-zl-C242</strain>
    </source>
</reference>
<feature type="transmembrane region" description="Helical" evidence="1">
    <location>
        <begin position="177"/>
        <end position="196"/>
    </location>
</feature>